<evidence type="ECO:0000313" key="4">
    <source>
        <dbReference type="EMBL" id="NYD53944.1"/>
    </source>
</evidence>
<name>A0A7Y9EUB0_9MICO</name>
<dbReference type="EMBL" id="JACCBH010000001">
    <property type="protein sequence ID" value="NYD53944.1"/>
    <property type="molecule type" value="Genomic_DNA"/>
</dbReference>
<accession>A0A7Y9EUB0</accession>
<comment type="caution">
    <text evidence="4">The sequence shown here is derived from an EMBL/GenBank/DDBJ whole genome shotgun (WGS) entry which is preliminary data.</text>
</comment>
<gene>
    <name evidence="4" type="ORF">BKA02_000999</name>
</gene>
<comment type="similarity">
    <text evidence="3">Belongs to the metallo-dependent hydrolases superfamily. Phosphotriesterase family.</text>
</comment>
<comment type="caution">
    <text evidence="3">Lacks conserved residue(s) required for the propagation of feature annotation.</text>
</comment>
<dbReference type="InterPro" id="IPR032466">
    <property type="entry name" value="Metal_Hydrolase"/>
</dbReference>
<dbReference type="PROSITE" id="PS51347">
    <property type="entry name" value="PHOSPHOTRIESTERASE_2"/>
    <property type="match status" value="1"/>
</dbReference>
<dbReference type="RefSeq" id="WP_179431877.1">
    <property type="nucleotide sequence ID" value="NZ_BAABLC010000001.1"/>
</dbReference>
<keyword evidence="2" id="KW-0378">Hydrolase</keyword>
<evidence type="ECO:0000256" key="3">
    <source>
        <dbReference type="PROSITE-ProRule" id="PRU00679"/>
    </source>
</evidence>
<dbReference type="Gene3D" id="3.20.20.140">
    <property type="entry name" value="Metal-dependent hydrolases"/>
    <property type="match status" value="1"/>
</dbReference>
<proteinExistence type="inferred from homology"/>
<dbReference type="PANTHER" id="PTHR10819:SF3">
    <property type="entry name" value="PHOSPHOTRIESTERASE-RELATED PROTEIN"/>
    <property type="match status" value="1"/>
</dbReference>
<organism evidence="4 5">
    <name type="scientific">Microbacterium pseudoresistens</name>
    <dbReference type="NCBI Taxonomy" id="640634"/>
    <lineage>
        <taxon>Bacteria</taxon>
        <taxon>Bacillati</taxon>
        <taxon>Actinomycetota</taxon>
        <taxon>Actinomycetes</taxon>
        <taxon>Micrococcales</taxon>
        <taxon>Microbacteriaceae</taxon>
        <taxon>Microbacterium</taxon>
    </lineage>
</organism>
<sequence length="327" mass="34698">MMAVRGARAVRVAGRVLIAEKLLEIMPGAELAPEVEIDRARMFDTLREALLAFREAGGGTIVDVGGMTMGRDPELYQLLSQATGVEIVVATGFGAEWCVGSYWTKPISLTQNPPVMTSPDQLQEIFDAELAEGLVVPPRTRVGRAGMVLVAGSDDGTTEFDEIATRAGARAARIAGVAVFACPGGDPLRLLEILGEEDVDPARVIVGSMDLRRMIDAGIPFQVAERGAVVALDHIATAGRPGFATHRELAELVRALLDAGHAGRILVSDGAVGVSIGGEADAQDGFLAVMCDFIFALRDVGVSEESIDEILERTPQRLLSIHDRSES</sequence>
<dbReference type="InterPro" id="IPR001559">
    <property type="entry name" value="Phosphotriesterase"/>
</dbReference>
<dbReference type="SUPFAM" id="SSF51556">
    <property type="entry name" value="Metallo-dependent hydrolases"/>
    <property type="match status" value="1"/>
</dbReference>
<evidence type="ECO:0000256" key="1">
    <source>
        <dbReference type="ARBA" id="ARBA00022723"/>
    </source>
</evidence>
<keyword evidence="1" id="KW-0479">Metal-binding</keyword>
<dbReference type="Proteomes" id="UP000552045">
    <property type="component" value="Unassembled WGS sequence"/>
</dbReference>
<dbReference type="GO" id="GO:0016787">
    <property type="term" value="F:hydrolase activity"/>
    <property type="evidence" value="ECO:0007669"/>
    <property type="project" value="UniProtKB-KW"/>
</dbReference>
<dbReference type="AlphaFoldDB" id="A0A7Y9EUB0"/>
<dbReference type="PANTHER" id="PTHR10819">
    <property type="entry name" value="PHOSPHOTRIESTERASE-RELATED"/>
    <property type="match status" value="1"/>
</dbReference>
<evidence type="ECO:0000313" key="5">
    <source>
        <dbReference type="Proteomes" id="UP000552045"/>
    </source>
</evidence>
<evidence type="ECO:0000256" key="2">
    <source>
        <dbReference type="ARBA" id="ARBA00022801"/>
    </source>
</evidence>
<dbReference type="Pfam" id="PF02126">
    <property type="entry name" value="PTE"/>
    <property type="match status" value="1"/>
</dbReference>
<dbReference type="GO" id="GO:0008270">
    <property type="term" value="F:zinc ion binding"/>
    <property type="evidence" value="ECO:0007669"/>
    <property type="project" value="InterPro"/>
</dbReference>
<keyword evidence="5" id="KW-1185">Reference proteome</keyword>
<reference evidence="4 5" key="1">
    <citation type="submission" date="2020-07" db="EMBL/GenBank/DDBJ databases">
        <title>Sequencing the genomes of 1000 actinobacteria strains.</title>
        <authorList>
            <person name="Klenk H.-P."/>
        </authorList>
    </citation>
    <scope>NUCLEOTIDE SEQUENCE [LARGE SCALE GENOMIC DNA]</scope>
    <source>
        <strain evidence="4 5">DSM 22185</strain>
    </source>
</reference>
<protein>
    <submittedName>
        <fullName evidence="4">Phosphotriesterase-related protein</fullName>
    </submittedName>
</protein>